<dbReference type="EMBL" id="FOFS01000016">
    <property type="protein sequence ID" value="SER09993.1"/>
    <property type="molecule type" value="Genomic_DNA"/>
</dbReference>
<evidence type="ECO:0000256" key="4">
    <source>
        <dbReference type="ARBA" id="ARBA00022670"/>
    </source>
</evidence>
<name>A0A1H9LGD0_9GAMM</name>
<dbReference type="NCBIfam" id="NF008745">
    <property type="entry name" value="PRK11778.1"/>
    <property type="match status" value="1"/>
</dbReference>
<evidence type="ECO:0000256" key="1">
    <source>
        <dbReference type="ARBA" id="ARBA00004236"/>
    </source>
</evidence>
<keyword evidence="3" id="KW-1003">Cell membrane</keyword>
<gene>
    <name evidence="13" type="ORF">SAMN04488038_1166</name>
</gene>
<feature type="domain" description="Peptidase S49" evidence="11">
    <location>
        <begin position="172"/>
        <end position="317"/>
    </location>
</feature>
<feature type="transmembrane region" description="Helical" evidence="10">
    <location>
        <begin position="25"/>
        <end position="47"/>
    </location>
</feature>
<dbReference type="Pfam" id="PF08496">
    <property type="entry name" value="Peptidase_S49_N"/>
    <property type="match status" value="1"/>
</dbReference>
<comment type="similarity">
    <text evidence="2">Belongs to the peptidase S49 family.</text>
</comment>
<keyword evidence="14" id="KW-1185">Reference proteome</keyword>
<evidence type="ECO:0000259" key="11">
    <source>
        <dbReference type="Pfam" id="PF01343"/>
    </source>
</evidence>
<dbReference type="STRING" id="489703.SAMN04488038_1166"/>
<feature type="domain" description="Peptidase S49 N-terminal proteobacteria" evidence="12">
    <location>
        <begin position="20"/>
        <end position="169"/>
    </location>
</feature>
<dbReference type="PANTHER" id="PTHR42987">
    <property type="entry name" value="PEPTIDASE S49"/>
    <property type="match status" value="1"/>
</dbReference>
<comment type="subcellular location">
    <subcellularLocation>
        <location evidence="1">Cell membrane</location>
    </subcellularLocation>
</comment>
<keyword evidence="8 10" id="KW-1133">Transmembrane helix</keyword>
<dbReference type="InterPro" id="IPR013703">
    <property type="entry name" value="Peptidase_S49_N_proteobac"/>
</dbReference>
<evidence type="ECO:0000256" key="5">
    <source>
        <dbReference type="ARBA" id="ARBA00022692"/>
    </source>
</evidence>
<evidence type="ECO:0000256" key="7">
    <source>
        <dbReference type="ARBA" id="ARBA00022825"/>
    </source>
</evidence>
<dbReference type="InterPro" id="IPR029045">
    <property type="entry name" value="ClpP/crotonase-like_dom_sf"/>
</dbReference>
<evidence type="ECO:0000256" key="6">
    <source>
        <dbReference type="ARBA" id="ARBA00022801"/>
    </source>
</evidence>
<evidence type="ECO:0000256" key="8">
    <source>
        <dbReference type="ARBA" id="ARBA00022989"/>
    </source>
</evidence>
<organism evidence="13 14">
    <name type="scientific">Solimonas aquatica</name>
    <dbReference type="NCBI Taxonomy" id="489703"/>
    <lineage>
        <taxon>Bacteria</taxon>
        <taxon>Pseudomonadati</taxon>
        <taxon>Pseudomonadota</taxon>
        <taxon>Gammaproteobacteria</taxon>
        <taxon>Nevskiales</taxon>
        <taxon>Nevskiaceae</taxon>
        <taxon>Solimonas</taxon>
    </lineage>
</organism>
<dbReference type="GO" id="GO:0005886">
    <property type="term" value="C:plasma membrane"/>
    <property type="evidence" value="ECO:0007669"/>
    <property type="project" value="UniProtKB-SubCell"/>
</dbReference>
<evidence type="ECO:0000256" key="2">
    <source>
        <dbReference type="ARBA" id="ARBA00008683"/>
    </source>
</evidence>
<dbReference type="Gene3D" id="6.20.330.10">
    <property type="match status" value="1"/>
</dbReference>
<dbReference type="Gene3D" id="3.90.226.10">
    <property type="entry name" value="2-enoyl-CoA Hydratase, Chain A, domain 1"/>
    <property type="match status" value="1"/>
</dbReference>
<keyword evidence="6" id="KW-0378">Hydrolase</keyword>
<reference evidence="13 14" key="1">
    <citation type="submission" date="2016-10" db="EMBL/GenBank/DDBJ databases">
        <authorList>
            <person name="de Groot N.N."/>
        </authorList>
    </citation>
    <scope>NUCLEOTIDE SEQUENCE [LARGE SCALE GENOMIC DNA]</scope>
    <source>
        <strain evidence="13 14">DSM 25927</strain>
    </source>
</reference>
<keyword evidence="4 13" id="KW-0645">Protease</keyword>
<dbReference type="Proteomes" id="UP000199233">
    <property type="component" value="Unassembled WGS sequence"/>
</dbReference>
<dbReference type="GO" id="GO:0004252">
    <property type="term" value="F:serine-type endopeptidase activity"/>
    <property type="evidence" value="ECO:0007669"/>
    <property type="project" value="InterPro"/>
</dbReference>
<evidence type="ECO:0000259" key="12">
    <source>
        <dbReference type="Pfam" id="PF08496"/>
    </source>
</evidence>
<protein>
    <submittedName>
        <fullName evidence="13">Serine protease SohB</fullName>
    </submittedName>
</protein>
<evidence type="ECO:0000256" key="3">
    <source>
        <dbReference type="ARBA" id="ARBA00022475"/>
    </source>
</evidence>
<keyword evidence="7" id="KW-0720">Serine protease</keyword>
<evidence type="ECO:0000256" key="9">
    <source>
        <dbReference type="ARBA" id="ARBA00023136"/>
    </source>
</evidence>
<accession>A0A1H9LGD0</accession>
<dbReference type="CDD" id="cd07023">
    <property type="entry name" value="S49_Sppa_N_C"/>
    <property type="match status" value="1"/>
</dbReference>
<proteinExistence type="inferred from homology"/>
<dbReference type="AlphaFoldDB" id="A0A1H9LGD0"/>
<dbReference type="GO" id="GO:0006508">
    <property type="term" value="P:proteolysis"/>
    <property type="evidence" value="ECO:0007669"/>
    <property type="project" value="UniProtKB-KW"/>
</dbReference>
<evidence type="ECO:0000313" key="13">
    <source>
        <dbReference type="EMBL" id="SER09993.1"/>
    </source>
</evidence>
<dbReference type="PANTHER" id="PTHR42987:SF4">
    <property type="entry name" value="PROTEASE SOHB-RELATED"/>
    <property type="match status" value="1"/>
</dbReference>
<sequence length="360" mass="40459">MRSVAHANFPFAFTTPTMTELLSHYGLFLAKTLTLVLALGVLVALIARAVRSGDAEPGGEQLRVRNLNDRFRQLADALHDEILDDESYKALLKQRKREAKARAKQPSTTRPRVFALQFHGDIRASAVDNLREEISAVLQVARPGQDEVLLRLDSEGGMVHGYGLAASQLVRLRDAGIKLTCAVDKVAASGGYMMACVAERIIAAPFAILGSIGVVAQLPNFNRLLKRMDVDYELHTAGDFKRTLTLFGENTEAAREKFRTEIEETHELFKSFVHQYRGQLDMQRIATGEHWYGTQALALRLVDELKTSDDYLLARSREADLYELSYRRRQNLAQRLAQGMVRLGLGLRHSLEQTTLPRWQ</sequence>
<dbReference type="Pfam" id="PF01343">
    <property type="entry name" value="Peptidase_S49"/>
    <property type="match status" value="1"/>
</dbReference>
<evidence type="ECO:0000256" key="10">
    <source>
        <dbReference type="SAM" id="Phobius"/>
    </source>
</evidence>
<dbReference type="SUPFAM" id="SSF52096">
    <property type="entry name" value="ClpP/crotonase"/>
    <property type="match status" value="1"/>
</dbReference>
<evidence type="ECO:0000313" key="14">
    <source>
        <dbReference type="Proteomes" id="UP000199233"/>
    </source>
</evidence>
<keyword evidence="5 10" id="KW-0812">Transmembrane</keyword>
<dbReference type="InterPro" id="IPR002142">
    <property type="entry name" value="Peptidase_S49"/>
</dbReference>
<keyword evidence="9 10" id="KW-0472">Membrane</keyword>
<dbReference type="InterPro" id="IPR047272">
    <property type="entry name" value="S49_SppA_C"/>
</dbReference>